<gene>
    <name evidence="1" type="ORF">IW261DRAFT_1594290</name>
</gene>
<dbReference type="EMBL" id="JAUEPR010000015">
    <property type="protein sequence ID" value="KAK0477805.1"/>
    <property type="molecule type" value="Genomic_DNA"/>
</dbReference>
<evidence type="ECO:0000313" key="1">
    <source>
        <dbReference type="EMBL" id="KAK0477805.1"/>
    </source>
</evidence>
<dbReference type="Gene3D" id="3.60.15.10">
    <property type="entry name" value="Ribonuclease Z/Hydroxyacylglutathione hydrolase-like"/>
    <property type="match status" value="1"/>
</dbReference>
<proteinExistence type="predicted"/>
<dbReference type="AlphaFoldDB" id="A0AA39P575"/>
<dbReference type="InterPro" id="IPR036866">
    <property type="entry name" value="RibonucZ/Hydroxyglut_hydro"/>
</dbReference>
<organism evidence="1 2">
    <name type="scientific">Armillaria novae-zelandiae</name>
    <dbReference type="NCBI Taxonomy" id="153914"/>
    <lineage>
        <taxon>Eukaryota</taxon>
        <taxon>Fungi</taxon>
        <taxon>Dikarya</taxon>
        <taxon>Basidiomycota</taxon>
        <taxon>Agaricomycotina</taxon>
        <taxon>Agaricomycetes</taxon>
        <taxon>Agaricomycetidae</taxon>
        <taxon>Agaricales</taxon>
        <taxon>Marasmiineae</taxon>
        <taxon>Physalacriaceae</taxon>
        <taxon>Armillaria</taxon>
    </lineage>
</organism>
<sequence length="163" mass="18193">MSTGHSVASFHRLPEEKVDNSIVPGSVTGWREGLREIGSSDYPSRTPISRATLGIPVKTPQRQKKDLMMINNATLPVHGHCWTKIPAQHEERNRSIKATWLGHACFILKLQFVPSLGRGARVLFDLFFGLKGYTAAPCKIEEIVEVDAVVISAVQLNRGSFWW</sequence>
<comment type="caution">
    <text evidence="1">The sequence shown here is derived from an EMBL/GenBank/DDBJ whole genome shotgun (WGS) entry which is preliminary data.</text>
</comment>
<dbReference type="Proteomes" id="UP001175227">
    <property type="component" value="Unassembled WGS sequence"/>
</dbReference>
<reference evidence="1" key="1">
    <citation type="submission" date="2023-06" db="EMBL/GenBank/DDBJ databases">
        <authorList>
            <consortium name="Lawrence Berkeley National Laboratory"/>
            <person name="Ahrendt S."/>
            <person name="Sahu N."/>
            <person name="Indic B."/>
            <person name="Wong-Bajracharya J."/>
            <person name="Merenyi Z."/>
            <person name="Ke H.-M."/>
            <person name="Monk M."/>
            <person name="Kocsube S."/>
            <person name="Drula E."/>
            <person name="Lipzen A."/>
            <person name="Balint B."/>
            <person name="Henrissat B."/>
            <person name="Andreopoulos B."/>
            <person name="Martin F.M."/>
            <person name="Harder C.B."/>
            <person name="Rigling D."/>
            <person name="Ford K.L."/>
            <person name="Foster G.D."/>
            <person name="Pangilinan J."/>
            <person name="Papanicolaou A."/>
            <person name="Barry K."/>
            <person name="LaButti K."/>
            <person name="Viragh M."/>
            <person name="Koriabine M."/>
            <person name="Yan M."/>
            <person name="Riley R."/>
            <person name="Champramary S."/>
            <person name="Plett K.L."/>
            <person name="Tsai I.J."/>
            <person name="Slot J."/>
            <person name="Sipos G."/>
            <person name="Plett J."/>
            <person name="Nagy L.G."/>
            <person name="Grigoriev I.V."/>
        </authorList>
    </citation>
    <scope>NUCLEOTIDE SEQUENCE</scope>
    <source>
        <strain evidence="1">ICMP 16352</strain>
    </source>
</reference>
<keyword evidence="2" id="KW-1185">Reference proteome</keyword>
<protein>
    <submittedName>
        <fullName evidence="1">Uncharacterized protein</fullName>
    </submittedName>
</protein>
<accession>A0AA39P575</accession>
<name>A0AA39P575_9AGAR</name>
<evidence type="ECO:0000313" key="2">
    <source>
        <dbReference type="Proteomes" id="UP001175227"/>
    </source>
</evidence>